<evidence type="ECO:0000313" key="1">
    <source>
        <dbReference type="EMBL" id="TNN83856.1"/>
    </source>
</evidence>
<dbReference type="AlphaFoldDB" id="A0A4Z2J116"/>
<sequence>MFEAAEENHQNLRFVLAGASHLAESYLAALGLTEGSGALHILRWAFKLKPRRGGGAPGATPSGTFHGGF</sequence>
<evidence type="ECO:0000313" key="2">
    <source>
        <dbReference type="Proteomes" id="UP000314294"/>
    </source>
</evidence>
<dbReference type="EMBL" id="SRLO01000030">
    <property type="protein sequence ID" value="TNN83856.1"/>
    <property type="molecule type" value="Genomic_DNA"/>
</dbReference>
<keyword evidence="2" id="KW-1185">Reference proteome</keyword>
<reference evidence="1 2" key="1">
    <citation type="submission" date="2019-03" db="EMBL/GenBank/DDBJ databases">
        <title>First draft genome of Liparis tanakae, snailfish: a comprehensive survey of snailfish specific genes.</title>
        <authorList>
            <person name="Kim W."/>
            <person name="Song I."/>
            <person name="Jeong J.-H."/>
            <person name="Kim D."/>
            <person name="Kim S."/>
            <person name="Ryu S."/>
            <person name="Song J.Y."/>
            <person name="Lee S.K."/>
        </authorList>
    </citation>
    <scope>NUCLEOTIDE SEQUENCE [LARGE SCALE GENOMIC DNA]</scope>
    <source>
        <tissue evidence="1">Muscle</tissue>
    </source>
</reference>
<gene>
    <name evidence="1" type="ORF">EYF80_005727</name>
</gene>
<comment type="caution">
    <text evidence="1">The sequence shown here is derived from an EMBL/GenBank/DDBJ whole genome shotgun (WGS) entry which is preliminary data.</text>
</comment>
<proteinExistence type="predicted"/>
<accession>A0A4Z2J116</accession>
<organism evidence="1 2">
    <name type="scientific">Liparis tanakae</name>
    <name type="common">Tanaka's snailfish</name>
    <dbReference type="NCBI Taxonomy" id="230148"/>
    <lineage>
        <taxon>Eukaryota</taxon>
        <taxon>Metazoa</taxon>
        <taxon>Chordata</taxon>
        <taxon>Craniata</taxon>
        <taxon>Vertebrata</taxon>
        <taxon>Euteleostomi</taxon>
        <taxon>Actinopterygii</taxon>
        <taxon>Neopterygii</taxon>
        <taxon>Teleostei</taxon>
        <taxon>Neoteleostei</taxon>
        <taxon>Acanthomorphata</taxon>
        <taxon>Eupercaria</taxon>
        <taxon>Perciformes</taxon>
        <taxon>Cottioidei</taxon>
        <taxon>Cottales</taxon>
        <taxon>Liparidae</taxon>
        <taxon>Liparis</taxon>
    </lineage>
</organism>
<protein>
    <submittedName>
        <fullName evidence="1">Uncharacterized protein</fullName>
    </submittedName>
</protein>
<name>A0A4Z2J116_9TELE</name>
<dbReference type="Proteomes" id="UP000314294">
    <property type="component" value="Unassembled WGS sequence"/>
</dbReference>